<dbReference type="Pfam" id="PF05705">
    <property type="entry name" value="DUF829"/>
    <property type="match status" value="1"/>
</dbReference>
<dbReference type="SUPFAM" id="SSF53474">
    <property type="entry name" value="alpha/beta-Hydrolases"/>
    <property type="match status" value="1"/>
</dbReference>
<dbReference type="PANTHER" id="PTHR20908">
    <property type="entry name" value="LD15586P"/>
    <property type="match status" value="1"/>
</dbReference>
<dbReference type="EMBL" id="CALNXK010000169">
    <property type="protein sequence ID" value="CAH3171998.1"/>
    <property type="molecule type" value="Genomic_DNA"/>
</dbReference>
<dbReference type="Proteomes" id="UP001159405">
    <property type="component" value="Unassembled WGS sequence"/>
</dbReference>
<proteinExistence type="predicted"/>
<evidence type="ECO:0008006" key="3">
    <source>
        <dbReference type="Google" id="ProtNLM"/>
    </source>
</evidence>
<dbReference type="InterPro" id="IPR008547">
    <property type="entry name" value="DUF829_TMEM53"/>
</dbReference>
<organism evidence="1 2">
    <name type="scientific">Porites lobata</name>
    <dbReference type="NCBI Taxonomy" id="104759"/>
    <lineage>
        <taxon>Eukaryota</taxon>
        <taxon>Metazoa</taxon>
        <taxon>Cnidaria</taxon>
        <taxon>Anthozoa</taxon>
        <taxon>Hexacorallia</taxon>
        <taxon>Scleractinia</taxon>
        <taxon>Fungiina</taxon>
        <taxon>Poritidae</taxon>
        <taxon>Porites</taxon>
    </lineage>
</organism>
<keyword evidence="2" id="KW-1185">Reference proteome</keyword>
<protein>
    <recommendedName>
        <fullName evidence="3">Transmembrane protein 53</fullName>
    </recommendedName>
</protein>
<evidence type="ECO:0000313" key="2">
    <source>
        <dbReference type="Proteomes" id="UP001159405"/>
    </source>
</evidence>
<evidence type="ECO:0000313" key="1">
    <source>
        <dbReference type="EMBL" id="CAH3171998.1"/>
    </source>
</evidence>
<accession>A0ABN8QY74</accession>
<comment type="caution">
    <text evidence="1">The sequence shown here is derived from an EMBL/GenBank/DDBJ whole genome shotgun (WGS) entry which is preliminary data.</text>
</comment>
<dbReference type="InterPro" id="IPR029058">
    <property type="entry name" value="AB_hydrolase_fold"/>
</dbReference>
<dbReference type="Gene3D" id="3.40.50.1820">
    <property type="entry name" value="alpha/beta hydrolase"/>
    <property type="match status" value="1"/>
</dbReference>
<gene>
    <name evidence="1" type="ORF">PLOB_00012368</name>
</gene>
<dbReference type="PANTHER" id="PTHR20908:SF1">
    <property type="entry name" value="LD15586P"/>
    <property type="match status" value="1"/>
</dbReference>
<name>A0ABN8QY74_9CNID</name>
<reference evidence="1 2" key="1">
    <citation type="submission" date="2022-05" db="EMBL/GenBank/DDBJ databases">
        <authorList>
            <consortium name="Genoscope - CEA"/>
            <person name="William W."/>
        </authorList>
    </citation>
    <scope>NUCLEOTIDE SEQUENCE [LARGE SCALE GENOMIC DNA]</scope>
</reference>
<sequence length="286" mass="32570">MNAIRSNFKSTFSKTLWLLGARHLHCSSVLRSLEFLPCPEGFKKEGEVRPLVVLFGWLLAKSRHLHKYGELYHQHGADVITVKLEVMEILRPQKAEMVATKVLNQLTSPENKNRPVLVHGFSVGGYLYSHVLNLMEKLDKFSPVKERILGQVFDSPVDFDGIPYGVSNAASQNPFIRWLMKSSIESYLTIFAKYTSKVYVAHSQLFHNNPVRSPALFLFSKDDKIADVKTCQACADYWKEKLNMSVNYVCFDSSPHVSHFYVHNKEYTQAVKDFLKVVNVPAVTAV</sequence>